<dbReference type="PIRSF" id="PIRSF002583">
    <property type="entry name" value="Hsp90"/>
    <property type="match status" value="1"/>
</dbReference>
<dbReference type="FunFam" id="3.30.230.80:FF:000002">
    <property type="entry name" value="Molecular chaperone HtpG"/>
    <property type="match status" value="1"/>
</dbReference>
<keyword evidence="3 10" id="KW-0963">Cytoplasm</keyword>
<dbReference type="GO" id="GO:0051082">
    <property type="term" value="F:unfolded protein binding"/>
    <property type="evidence" value="ECO:0007669"/>
    <property type="project" value="UniProtKB-UniRule"/>
</dbReference>
<dbReference type="PRINTS" id="PR00775">
    <property type="entry name" value="HEATSHOCK90"/>
</dbReference>
<evidence type="ECO:0000256" key="1">
    <source>
        <dbReference type="ARBA" id="ARBA00004496"/>
    </source>
</evidence>
<dbReference type="InterPro" id="IPR003594">
    <property type="entry name" value="HATPase_dom"/>
</dbReference>
<dbReference type="AlphaFoldDB" id="A0A3N1Y1Q8"/>
<comment type="similarity">
    <text evidence="2 10">Belongs to the heat shock protein 90 family.</text>
</comment>
<feature type="binding site" evidence="11">
    <location>
        <position position="88"/>
    </location>
    <ligand>
        <name>ATP</name>
        <dbReference type="ChEBI" id="CHEBI:30616"/>
    </ligand>
</feature>
<keyword evidence="7 10" id="KW-0143">Chaperone</keyword>
<feature type="binding site" evidence="11">
    <location>
        <position position="96"/>
    </location>
    <ligand>
        <name>ATP</name>
        <dbReference type="ChEBI" id="CHEBI:30616"/>
    </ligand>
</feature>
<keyword evidence="5 10" id="KW-0067">ATP-binding</keyword>
<dbReference type="Gene3D" id="3.40.50.11260">
    <property type="match status" value="1"/>
</dbReference>
<evidence type="ECO:0000313" key="13">
    <source>
        <dbReference type="EMBL" id="ROR32750.1"/>
    </source>
</evidence>
<dbReference type="CDD" id="cd16927">
    <property type="entry name" value="HATPase_Hsp90-like"/>
    <property type="match status" value="1"/>
</dbReference>
<dbReference type="InterPro" id="IPR019805">
    <property type="entry name" value="Heat_shock_protein_90_CS"/>
</dbReference>
<name>A0A3N1Y1Q8_9GAMM</name>
<reference evidence="13 14" key="1">
    <citation type="submission" date="2018-11" db="EMBL/GenBank/DDBJ databases">
        <title>Genomic Encyclopedia of Type Strains, Phase IV (KMG-IV): sequencing the most valuable type-strain genomes for metagenomic binning, comparative biology and taxonomic classification.</title>
        <authorList>
            <person name="Goeker M."/>
        </authorList>
    </citation>
    <scope>NUCLEOTIDE SEQUENCE [LARGE SCALE GENOMIC DNA]</scope>
    <source>
        <strain evidence="13 14">DSM 100275</strain>
    </source>
</reference>
<evidence type="ECO:0000256" key="7">
    <source>
        <dbReference type="ARBA" id="ARBA00023186"/>
    </source>
</evidence>
<dbReference type="Gene3D" id="3.30.565.10">
    <property type="entry name" value="Histidine kinase-like ATPase, C-terminal domain"/>
    <property type="match status" value="1"/>
</dbReference>
<evidence type="ECO:0000256" key="8">
    <source>
        <dbReference type="ARBA" id="ARBA00058590"/>
    </source>
</evidence>
<feature type="binding site" evidence="11">
    <location>
        <position position="333"/>
    </location>
    <ligand>
        <name>ATP</name>
        <dbReference type="ChEBI" id="CHEBI:30616"/>
    </ligand>
</feature>
<dbReference type="PANTHER" id="PTHR11528">
    <property type="entry name" value="HEAT SHOCK PROTEIN 90 FAMILY MEMBER"/>
    <property type="match status" value="1"/>
</dbReference>
<dbReference type="GO" id="GO:0005524">
    <property type="term" value="F:ATP binding"/>
    <property type="evidence" value="ECO:0007669"/>
    <property type="project" value="UniProtKB-UniRule"/>
</dbReference>
<feature type="binding site" evidence="11">
    <location>
        <position position="37"/>
    </location>
    <ligand>
        <name>ATP</name>
        <dbReference type="ChEBI" id="CHEBI:30616"/>
    </ligand>
</feature>
<keyword evidence="6 10" id="KW-0346">Stress response</keyword>
<keyword evidence="4 10" id="KW-0547">Nucleotide-binding</keyword>
<evidence type="ECO:0000259" key="12">
    <source>
        <dbReference type="SMART" id="SM00387"/>
    </source>
</evidence>
<dbReference type="OrthoDB" id="9802640at2"/>
<evidence type="ECO:0000256" key="6">
    <source>
        <dbReference type="ARBA" id="ARBA00023016"/>
    </source>
</evidence>
<feature type="binding site" evidence="11">
    <location>
        <begin position="103"/>
        <end position="104"/>
    </location>
    <ligand>
        <name>ATP</name>
        <dbReference type="ChEBI" id="CHEBI:30616"/>
    </ligand>
</feature>
<feature type="binding site" evidence="11">
    <location>
        <position position="83"/>
    </location>
    <ligand>
        <name>ATP</name>
        <dbReference type="ChEBI" id="CHEBI:30616"/>
    </ligand>
</feature>
<feature type="binding site" evidence="11">
    <location>
        <begin position="125"/>
        <end position="130"/>
    </location>
    <ligand>
        <name>ATP</name>
        <dbReference type="ChEBI" id="CHEBI:30616"/>
    </ligand>
</feature>
<sequence length="624" mass="71023">MTVAAQRQTVDFQAEVRQVLDLVIHSLYSNKEIFLRELVSNASDACDRLRFEALGDEALYEGDTELAIRIDVDRKARTLTVTDNGIGMSREEVLENLGTIARSGTRRFLERLSGDQARDASLIGQFGVGFYSAFIVADKVTVLTRRAGLGPEHGVRWESDGEGSFTVENIERPERGTQVILHLRKGEGEFLDPERLRAIVRKYSDHIAFPIRMQAAGGDGYETVNRASALWRRPRKEISEDEYKAFYRHVAHDFDEPLAWVHSRVEGRHQYTLLLYVPRRAPFDLWDRQQRRGLKLYVRRVYITDEAERLLPAYLRFVRGVVDSDDLPLNVSREMLQEDRRLGVIRNAAIKRVLDLLERMAEKEPEKYAQFWREFGAVLKEGVIEDAANRERIAALARFASSATEGEAQTVSLDAYIERMRPGQDAIYYLTAESLAAARSSPHLEIFRRRGVEVLLLADRVDEWFVAHLPEYKGKRLRNVAQGEIDPAALGGEEAAREETASTGALEEALAKRLREALEGRVRAVRASRRLVESPACLVTDEGEISVSFGRLLKQLGRPAPELRPILEVNAAHPLVERLREEEDEGRFRELALLLYEQAWLAEGGQLEDPGAFVRRLNRLLLER</sequence>
<feature type="domain" description="Histidine kinase/HSP90-like ATPase" evidence="12">
    <location>
        <begin position="30"/>
        <end position="187"/>
    </location>
</feature>
<dbReference type="NCBIfam" id="NF003555">
    <property type="entry name" value="PRK05218.1"/>
    <property type="match status" value="1"/>
</dbReference>
<proteinExistence type="inferred from homology"/>
<dbReference type="SUPFAM" id="SSF110942">
    <property type="entry name" value="HSP90 C-terminal domain"/>
    <property type="match status" value="1"/>
</dbReference>
<feature type="region of interest" description="C" evidence="10">
    <location>
        <begin position="552"/>
        <end position="624"/>
    </location>
</feature>
<dbReference type="EMBL" id="RJVI01000002">
    <property type="protein sequence ID" value="ROR32750.1"/>
    <property type="molecule type" value="Genomic_DNA"/>
</dbReference>
<dbReference type="Gene3D" id="3.30.230.80">
    <property type="match status" value="1"/>
</dbReference>
<dbReference type="Pfam" id="PF13589">
    <property type="entry name" value="HATPase_c_3"/>
    <property type="match status" value="1"/>
</dbReference>
<dbReference type="RefSeq" id="WP_123401654.1">
    <property type="nucleotide sequence ID" value="NZ_RJVI01000002.1"/>
</dbReference>
<evidence type="ECO:0000256" key="10">
    <source>
        <dbReference type="HAMAP-Rule" id="MF_00505"/>
    </source>
</evidence>
<dbReference type="SMART" id="SM00387">
    <property type="entry name" value="HATPase_c"/>
    <property type="match status" value="1"/>
</dbReference>
<dbReference type="Proteomes" id="UP000276634">
    <property type="component" value="Unassembled WGS sequence"/>
</dbReference>
<dbReference type="PROSITE" id="PS00298">
    <property type="entry name" value="HSP90"/>
    <property type="match status" value="1"/>
</dbReference>
<evidence type="ECO:0000256" key="3">
    <source>
        <dbReference type="ARBA" id="ARBA00022490"/>
    </source>
</evidence>
<comment type="subcellular location">
    <subcellularLocation>
        <location evidence="1 10">Cytoplasm</location>
    </subcellularLocation>
</comment>
<evidence type="ECO:0000256" key="2">
    <source>
        <dbReference type="ARBA" id="ARBA00008239"/>
    </source>
</evidence>
<comment type="caution">
    <text evidence="10">Lacks conserved residue(s) required for the propagation of feature annotation.</text>
</comment>
<evidence type="ECO:0000256" key="9">
    <source>
        <dbReference type="ARBA" id="ARBA00070675"/>
    </source>
</evidence>
<dbReference type="SUPFAM" id="SSF54211">
    <property type="entry name" value="Ribosomal protein S5 domain 2-like"/>
    <property type="match status" value="1"/>
</dbReference>
<dbReference type="Pfam" id="PF00183">
    <property type="entry name" value="HSP90"/>
    <property type="match status" value="1"/>
</dbReference>
<evidence type="ECO:0000256" key="4">
    <source>
        <dbReference type="ARBA" id="ARBA00022741"/>
    </source>
</evidence>
<keyword evidence="14" id="KW-1185">Reference proteome</keyword>
<feature type="binding site" evidence="11">
    <location>
        <position position="41"/>
    </location>
    <ligand>
        <name>ATP</name>
        <dbReference type="ChEBI" id="CHEBI:30616"/>
    </ligand>
</feature>
<comment type="caution">
    <text evidence="13">The sequence shown here is derived from an EMBL/GenBank/DDBJ whole genome shotgun (WGS) entry which is preliminary data.</text>
</comment>
<feature type="binding site" evidence="11">
    <location>
        <position position="177"/>
    </location>
    <ligand>
        <name>ATP</name>
        <dbReference type="ChEBI" id="CHEBI:30616"/>
    </ligand>
</feature>
<organism evidence="13 14">
    <name type="scientific">Inmirania thermothiophila</name>
    <dbReference type="NCBI Taxonomy" id="1750597"/>
    <lineage>
        <taxon>Bacteria</taxon>
        <taxon>Pseudomonadati</taxon>
        <taxon>Pseudomonadota</taxon>
        <taxon>Gammaproteobacteria</taxon>
        <taxon>Chromatiales</taxon>
        <taxon>Ectothiorhodospiraceae</taxon>
        <taxon>Inmirania</taxon>
    </lineage>
</organism>
<dbReference type="Gene3D" id="1.20.120.790">
    <property type="entry name" value="Heat shock protein 90, C-terminal domain"/>
    <property type="match status" value="1"/>
</dbReference>
<feature type="region of interest" description="A; substrate-binding" evidence="10">
    <location>
        <begin position="1"/>
        <end position="333"/>
    </location>
</feature>
<comment type="subunit">
    <text evidence="10">Homodimer.</text>
</comment>
<evidence type="ECO:0000256" key="5">
    <source>
        <dbReference type="ARBA" id="ARBA00022840"/>
    </source>
</evidence>
<protein>
    <recommendedName>
        <fullName evidence="9 10">Chaperone protein HtpG</fullName>
    </recommendedName>
    <alternativeName>
        <fullName evidence="10">Heat shock protein HtpG</fullName>
    </alternativeName>
    <alternativeName>
        <fullName evidence="10">High temperature protein G</fullName>
    </alternativeName>
</protein>
<evidence type="ECO:0000256" key="11">
    <source>
        <dbReference type="PIRSR" id="PIRSR002583-1"/>
    </source>
</evidence>
<dbReference type="InterPro" id="IPR020575">
    <property type="entry name" value="Hsp90_N"/>
</dbReference>
<dbReference type="InterPro" id="IPR037196">
    <property type="entry name" value="HSP90_C"/>
</dbReference>
<accession>A0A3N1Y1Q8</accession>
<dbReference type="InterPro" id="IPR001404">
    <property type="entry name" value="Hsp90_fam"/>
</dbReference>
<evidence type="ECO:0000313" key="14">
    <source>
        <dbReference type="Proteomes" id="UP000276634"/>
    </source>
</evidence>
<dbReference type="SUPFAM" id="SSF55874">
    <property type="entry name" value="ATPase domain of HSP90 chaperone/DNA topoisomerase II/histidine kinase"/>
    <property type="match status" value="1"/>
</dbReference>
<dbReference type="GO" id="GO:0016887">
    <property type="term" value="F:ATP hydrolysis activity"/>
    <property type="evidence" value="ECO:0007669"/>
    <property type="project" value="InterPro"/>
</dbReference>
<dbReference type="InterPro" id="IPR036890">
    <property type="entry name" value="HATPase_C_sf"/>
</dbReference>
<dbReference type="FunFam" id="3.30.565.10:FF:000009">
    <property type="entry name" value="Molecular chaperone HtpG"/>
    <property type="match status" value="1"/>
</dbReference>
<dbReference type="HAMAP" id="MF_00505">
    <property type="entry name" value="HSP90"/>
    <property type="match status" value="1"/>
</dbReference>
<dbReference type="GO" id="GO:0005737">
    <property type="term" value="C:cytoplasm"/>
    <property type="evidence" value="ECO:0007669"/>
    <property type="project" value="UniProtKB-SubCell"/>
</dbReference>
<gene>
    <name evidence="10" type="primary">htpG</name>
    <name evidence="13" type="ORF">EDC57_1961</name>
</gene>
<comment type="function">
    <text evidence="8 10">Molecular chaperone. Has ATPase activity.</text>
</comment>
<dbReference type="GO" id="GO:0140662">
    <property type="term" value="F:ATP-dependent protein folding chaperone"/>
    <property type="evidence" value="ECO:0007669"/>
    <property type="project" value="InterPro"/>
</dbReference>
<dbReference type="InterPro" id="IPR020568">
    <property type="entry name" value="Ribosomal_Su5_D2-typ_SF"/>
</dbReference>